<feature type="compositionally biased region" description="Basic and acidic residues" evidence="1">
    <location>
        <begin position="13"/>
        <end position="22"/>
    </location>
</feature>
<dbReference type="AlphaFoldDB" id="A0A2P5DYT3"/>
<feature type="non-terminal residue" evidence="2">
    <location>
        <position position="1"/>
    </location>
</feature>
<proteinExistence type="predicted"/>
<dbReference type="Proteomes" id="UP000237105">
    <property type="component" value="Unassembled WGS sequence"/>
</dbReference>
<sequence>FGDISTKCVGKGHHQEGISRQERASVKVDKKYLLQRSGELRREYSFADKFLSTLVANKILHLESLFTFSDVFLHLYRHLNSSAKMMILVVFTPSNDPDMHLDFKPTSKLESSGLSLKGVVE</sequence>
<protein>
    <submittedName>
        <fullName evidence="2">Uncharacterized protein</fullName>
    </submittedName>
</protein>
<evidence type="ECO:0000256" key="1">
    <source>
        <dbReference type="SAM" id="MobiDB-lite"/>
    </source>
</evidence>
<organism evidence="2 3">
    <name type="scientific">Parasponia andersonii</name>
    <name type="common">Sponia andersonii</name>
    <dbReference type="NCBI Taxonomy" id="3476"/>
    <lineage>
        <taxon>Eukaryota</taxon>
        <taxon>Viridiplantae</taxon>
        <taxon>Streptophyta</taxon>
        <taxon>Embryophyta</taxon>
        <taxon>Tracheophyta</taxon>
        <taxon>Spermatophyta</taxon>
        <taxon>Magnoliopsida</taxon>
        <taxon>eudicotyledons</taxon>
        <taxon>Gunneridae</taxon>
        <taxon>Pentapetalae</taxon>
        <taxon>rosids</taxon>
        <taxon>fabids</taxon>
        <taxon>Rosales</taxon>
        <taxon>Cannabaceae</taxon>
        <taxon>Parasponia</taxon>
    </lineage>
</organism>
<comment type="caution">
    <text evidence="2">The sequence shown here is derived from an EMBL/GenBank/DDBJ whole genome shotgun (WGS) entry which is preliminary data.</text>
</comment>
<name>A0A2P5DYT3_PARAD</name>
<keyword evidence="3" id="KW-1185">Reference proteome</keyword>
<gene>
    <name evidence="2" type="ORF">PanWU01x14_020580</name>
</gene>
<dbReference type="EMBL" id="JXTB01000009">
    <property type="protein sequence ID" value="PON78420.1"/>
    <property type="molecule type" value="Genomic_DNA"/>
</dbReference>
<accession>A0A2P5DYT3</accession>
<reference evidence="3" key="1">
    <citation type="submission" date="2016-06" db="EMBL/GenBank/DDBJ databases">
        <title>Parallel loss of symbiosis genes in relatives of nitrogen-fixing non-legume Parasponia.</title>
        <authorList>
            <person name="Van Velzen R."/>
            <person name="Holmer R."/>
            <person name="Bu F."/>
            <person name="Rutten L."/>
            <person name="Van Zeijl A."/>
            <person name="Liu W."/>
            <person name="Santuari L."/>
            <person name="Cao Q."/>
            <person name="Sharma T."/>
            <person name="Shen D."/>
            <person name="Roswanjaya Y."/>
            <person name="Wardhani T."/>
            <person name="Kalhor M.S."/>
            <person name="Jansen J."/>
            <person name="Van den Hoogen J."/>
            <person name="Gungor B."/>
            <person name="Hartog M."/>
            <person name="Hontelez J."/>
            <person name="Verver J."/>
            <person name="Yang W.-C."/>
            <person name="Schijlen E."/>
            <person name="Repin R."/>
            <person name="Schilthuizen M."/>
            <person name="Schranz E."/>
            <person name="Heidstra R."/>
            <person name="Miyata K."/>
            <person name="Fedorova E."/>
            <person name="Kohlen W."/>
            <person name="Bisseling T."/>
            <person name="Smit S."/>
            <person name="Geurts R."/>
        </authorList>
    </citation>
    <scope>NUCLEOTIDE SEQUENCE [LARGE SCALE GENOMIC DNA]</scope>
    <source>
        <strain evidence="3">cv. WU1-14</strain>
    </source>
</reference>
<evidence type="ECO:0000313" key="3">
    <source>
        <dbReference type="Proteomes" id="UP000237105"/>
    </source>
</evidence>
<evidence type="ECO:0000313" key="2">
    <source>
        <dbReference type="EMBL" id="PON78420.1"/>
    </source>
</evidence>
<feature type="region of interest" description="Disordered" evidence="1">
    <location>
        <begin position="1"/>
        <end position="22"/>
    </location>
</feature>